<evidence type="ECO:0000313" key="1">
    <source>
        <dbReference type="EMBL" id="AEH05415.1"/>
    </source>
</evidence>
<organism evidence="1">
    <name type="scientific">Schizomeris leibleinii</name>
    <dbReference type="NCBI Taxonomy" id="104533"/>
    <lineage>
        <taxon>Eukaryota</taxon>
        <taxon>Viridiplantae</taxon>
        <taxon>Chlorophyta</taxon>
        <taxon>core chlorophytes</taxon>
        <taxon>Chlorophyceae</taxon>
        <taxon>OCC clade</taxon>
        <taxon>Chaetophorales</taxon>
        <taxon>Schizomeridaceae</taxon>
        <taxon>Schizomeris</taxon>
    </lineage>
</organism>
<keyword evidence="1" id="KW-0255">Endonuclease</keyword>
<keyword evidence="1" id="KW-0150">Chloroplast</keyword>
<gene>
    <name evidence="1" type="primary">orf265</name>
</gene>
<keyword evidence="1" id="KW-0540">Nuclease</keyword>
<geneLocation type="chloroplast" evidence="1"/>
<sequence length="265" mass="30148">MIDEIENIRIKKTVQYILKRVDKGYRLKSGTYDKYINYLRNKPTIGNLEKHHIVPRHSGGLDITTNLIQIMPRDHILAHLLRFLEIGEKGDKLAYIFRRHTYNFDLSSHGKKIAAIHKINGTGFFNSELQRKLGRKGGKIGGSKNTQIKWDARSKVGKQYGVQVGKSNQSELLKDILACTLVFHHRDAPDIPFIIPPSDSAAEVKRKLIALCEELGYPEFAAKLITSPNEGLFHNFLKGKKPTAYGWVVTKISAESTFLDEFYLD</sequence>
<dbReference type="CDD" id="cd00085">
    <property type="entry name" value="HNHc"/>
    <property type="match status" value="1"/>
</dbReference>
<dbReference type="InterPro" id="IPR003615">
    <property type="entry name" value="HNH_nuc"/>
</dbReference>
<proteinExistence type="predicted"/>
<dbReference type="GeneID" id="10751833"/>
<keyword evidence="1" id="KW-0378">Hydrolase</keyword>
<dbReference type="GO" id="GO:0004519">
    <property type="term" value="F:endonuclease activity"/>
    <property type="evidence" value="ECO:0007669"/>
    <property type="project" value="UniProtKB-KW"/>
</dbReference>
<keyword evidence="1" id="KW-0934">Plastid</keyword>
<reference evidence="1" key="1">
    <citation type="submission" date="2010-12" db="EMBL/GenBank/DDBJ databases">
        <authorList>
            <person name="Brouard J.-S."/>
            <person name="Otis C."/>
            <person name="Lemieux C."/>
            <person name="Turmel M."/>
        </authorList>
    </citation>
    <scope>NUCLEOTIDE SEQUENCE</scope>
</reference>
<dbReference type="AlphaFoldDB" id="F8SYA1"/>
<protein>
    <submittedName>
        <fullName evidence="1">Putative site-specific DNA endonuclease</fullName>
    </submittedName>
</protein>
<accession>F8SYA1</accession>
<dbReference type="RefSeq" id="YP_004581389.1">
    <property type="nucleotide sequence ID" value="NC_015645.1"/>
</dbReference>
<reference evidence="1" key="2">
    <citation type="journal article" date="2011" name="Genome Biol. Evol.">
        <title>The chloroplast genome of the green alga Schizomeris leibleinii (Chlorophyceae) provides evidence for bidirectional DNA replication from a single origin in the chaetophorales.</title>
        <authorList>
            <person name="Brouard J.S."/>
            <person name="Otis C."/>
            <person name="Lemieux C."/>
            <person name="Turmel M."/>
        </authorList>
    </citation>
    <scope>NUCLEOTIDE SEQUENCE</scope>
</reference>
<dbReference type="EMBL" id="HQ700713">
    <property type="protein sequence ID" value="AEH05415.1"/>
    <property type="molecule type" value="Genomic_DNA"/>
</dbReference>
<name>F8SYA1_9CHLO</name>